<feature type="region of interest" description="Disordered" evidence="1">
    <location>
        <begin position="320"/>
        <end position="361"/>
    </location>
</feature>
<feature type="region of interest" description="Disordered" evidence="1">
    <location>
        <begin position="168"/>
        <end position="188"/>
    </location>
</feature>
<organism evidence="2 3">
    <name type="scientific">Phytophthora sojae (strain P6497)</name>
    <name type="common">Soybean stem and root rot agent</name>
    <name type="synonym">Phytophthora megasperma f. sp. glycines</name>
    <dbReference type="NCBI Taxonomy" id="1094619"/>
    <lineage>
        <taxon>Eukaryota</taxon>
        <taxon>Sar</taxon>
        <taxon>Stramenopiles</taxon>
        <taxon>Oomycota</taxon>
        <taxon>Peronosporomycetes</taxon>
        <taxon>Peronosporales</taxon>
        <taxon>Peronosporaceae</taxon>
        <taxon>Phytophthora</taxon>
    </lineage>
</organism>
<dbReference type="SUPFAM" id="SSF103657">
    <property type="entry name" value="BAR/IMD domain-like"/>
    <property type="match status" value="1"/>
</dbReference>
<sequence>MRPDKPLGVGALLQSRRLLWQQHKRKLQYQIMCRVHKLGSPDDVYEQHEQRFLGLLQKLLDIRKSLEHYRATALPLYCSACASLGADVWCVVSVDAVGKGADAEKFRHAMCAINETKDKSHFFNADAVLLGALRFLDIHINAMKSVQSQISHRKDVKLEFDRYEQKLSKMRKRKDGRPSQQRLERNEQKLQKARVALQTVTFDLYRVFAKYESERDTMLNGELEMVRQVMHNFYAKNADATNFSIPGEVDHSVVDSRAEQLFKGMVEKEVEQDALKLLPPSSTSKPPPFAVDCVQAAAGFSPSVPSALVPTKPIVTMLASSVPGPSADKQTATPSTDTSSGPEHDSNEEDELSEKLRTIQLTRPSIQPVKVYRLGRPVATAE</sequence>
<name>G4YYM3_PHYSP</name>
<evidence type="ECO:0008006" key="4">
    <source>
        <dbReference type="Google" id="ProtNLM"/>
    </source>
</evidence>
<feature type="compositionally biased region" description="Polar residues" evidence="1">
    <location>
        <begin position="328"/>
        <end position="341"/>
    </location>
</feature>
<dbReference type="Gene3D" id="1.20.1270.60">
    <property type="entry name" value="Arfaptin homology (AH) domain/BAR domain"/>
    <property type="match status" value="1"/>
</dbReference>
<dbReference type="SMR" id="G4YYM3"/>
<dbReference type="RefSeq" id="XP_009520429.1">
    <property type="nucleotide sequence ID" value="XM_009522134.1"/>
</dbReference>
<dbReference type="Proteomes" id="UP000002640">
    <property type="component" value="Unassembled WGS sequence"/>
</dbReference>
<dbReference type="InterPro" id="IPR027267">
    <property type="entry name" value="AH/BAR_dom_sf"/>
</dbReference>
<protein>
    <recommendedName>
        <fullName evidence="4">BAR domain-containing protein</fullName>
    </recommendedName>
</protein>
<dbReference type="GeneID" id="20649101"/>
<evidence type="ECO:0000313" key="3">
    <source>
        <dbReference type="Proteomes" id="UP000002640"/>
    </source>
</evidence>
<gene>
    <name evidence="2" type="ORF">PHYSODRAFT_350075</name>
</gene>
<evidence type="ECO:0000313" key="2">
    <source>
        <dbReference type="EMBL" id="EGZ25141.1"/>
    </source>
</evidence>
<dbReference type="KEGG" id="psoj:PHYSODRAFT_350075"/>
<proteinExistence type="predicted"/>
<accession>G4YYM3</accession>
<reference evidence="2 3" key="1">
    <citation type="journal article" date="2006" name="Science">
        <title>Phytophthora genome sequences uncover evolutionary origins and mechanisms of pathogenesis.</title>
        <authorList>
            <person name="Tyler B.M."/>
            <person name="Tripathy S."/>
            <person name="Zhang X."/>
            <person name="Dehal P."/>
            <person name="Jiang R.H."/>
            <person name="Aerts A."/>
            <person name="Arredondo F.D."/>
            <person name="Baxter L."/>
            <person name="Bensasson D."/>
            <person name="Beynon J.L."/>
            <person name="Chapman J."/>
            <person name="Damasceno C.M."/>
            <person name="Dorrance A.E."/>
            <person name="Dou D."/>
            <person name="Dickerman A.W."/>
            <person name="Dubchak I.L."/>
            <person name="Garbelotto M."/>
            <person name="Gijzen M."/>
            <person name="Gordon S.G."/>
            <person name="Govers F."/>
            <person name="Grunwald N.J."/>
            <person name="Huang W."/>
            <person name="Ivors K.L."/>
            <person name="Jones R.W."/>
            <person name="Kamoun S."/>
            <person name="Krampis K."/>
            <person name="Lamour K.H."/>
            <person name="Lee M.K."/>
            <person name="McDonald W.H."/>
            <person name="Medina M."/>
            <person name="Meijer H.J."/>
            <person name="Nordberg E.K."/>
            <person name="Maclean D.J."/>
            <person name="Ospina-Giraldo M.D."/>
            <person name="Morris P.F."/>
            <person name="Phuntumart V."/>
            <person name="Putnam N.H."/>
            <person name="Rash S."/>
            <person name="Rose J.K."/>
            <person name="Sakihama Y."/>
            <person name="Salamov A.A."/>
            <person name="Savidor A."/>
            <person name="Scheuring C.F."/>
            <person name="Smith B.M."/>
            <person name="Sobral B.W."/>
            <person name="Terry A."/>
            <person name="Torto-Alalibo T.A."/>
            <person name="Win J."/>
            <person name="Xu Z."/>
            <person name="Zhang H."/>
            <person name="Grigoriev I.V."/>
            <person name="Rokhsar D.S."/>
            <person name="Boore J.L."/>
        </authorList>
    </citation>
    <scope>NUCLEOTIDE SEQUENCE [LARGE SCALE GENOMIC DNA]</scope>
    <source>
        <strain evidence="2 3">P6497</strain>
    </source>
</reference>
<dbReference type="InParanoid" id="G4YYM3"/>
<evidence type="ECO:0000256" key="1">
    <source>
        <dbReference type="SAM" id="MobiDB-lite"/>
    </source>
</evidence>
<dbReference type="AlphaFoldDB" id="G4YYM3"/>
<dbReference type="OMA" id="YCSACAS"/>
<dbReference type="EMBL" id="JH159152">
    <property type="protein sequence ID" value="EGZ25141.1"/>
    <property type="molecule type" value="Genomic_DNA"/>
</dbReference>
<keyword evidence="3" id="KW-1185">Reference proteome</keyword>